<proteinExistence type="predicted"/>
<accession>A0AAD3Y086</accession>
<gene>
    <name evidence="2" type="ORF">Nepgr_026260</name>
</gene>
<reference evidence="2" key="1">
    <citation type="submission" date="2023-05" db="EMBL/GenBank/DDBJ databases">
        <title>Nepenthes gracilis genome sequencing.</title>
        <authorList>
            <person name="Fukushima K."/>
        </authorList>
    </citation>
    <scope>NUCLEOTIDE SEQUENCE</scope>
    <source>
        <strain evidence="2">SING2019-196</strain>
    </source>
</reference>
<name>A0AAD3Y086_NEPGR</name>
<keyword evidence="3" id="KW-1185">Reference proteome</keyword>
<dbReference type="Proteomes" id="UP001279734">
    <property type="component" value="Unassembled WGS sequence"/>
</dbReference>
<evidence type="ECO:0000313" key="2">
    <source>
        <dbReference type="EMBL" id="GMH24417.1"/>
    </source>
</evidence>
<protein>
    <submittedName>
        <fullName evidence="2">Uncharacterized protein</fullName>
    </submittedName>
</protein>
<feature type="region of interest" description="Disordered" evidence="1">
    <location>
        <begin position="92"/>
        <end position="113"/>
    </location>
</feature>
<evidence type="ECO:0000256" key="1">
    <source>
        <dbReference type="SAM" id="MobiDB-lite"/>
    </source>
</evidence>
<comment type="caution">
    <text evidence="2">The sequence shown here is derived from an EMBL/GenBank/DDBJ whole genome shotgun (WGS) entry which is preliminary data.</text>
</comment>
<dbReference type="EMBL" id="BSYO01000028">
    <property type="protein sequence ID" value="GMH24417.1"/>
    <property type="molecule type" value="Genomic_DNA"/>
</dbReference>
<feature type="compositionally biased region" description="Polar residues" evidence="1">
    <location>
        <begin position="94"/>
        <end position="113"/>
    </location>
</feature>
<organism evidence="2 3">
    <name type="scientific">Nepenthes gracilis</name>
    <name type="common">Slender pitcher plant</name>
    <dbReference type="NCBI Taxonomy" id="150966"/>
    <lineage>
        <taxon>Eukaryota</taxon>
        <taxon>Viridiplantae</taxon>
        <taxon>Streptophyta</taxon>
        <taxon>Embryophyta</taxon>
        <taxon>Tracheophyta</taxon>
        <taxon>Spermatophyta</taxon>
        <taxon>Magnoliopsida</taxon>
        <taxon>eudicotyledons</taxon>
        <taxon>Gunneridae</taxon>
        <taxon>Pentapetalae</taxon>
        <taxon>Caryophyllales</taxon>
        <taxon>Nepenthaceae</taxon>
        <taxon>Nepenthes</taxon>
    </lineage>
</organism>
<dbReference type="AlphaFoldDB" id="A0AAD3Y086"/>
<evidence type="ECO:0000313" key="3">
    <source>
        <dbReference type="Proteomes" id="UP001279734"/>
    </source>
</evidence>
<sequence>MRHIASSNGRMGDALPLRRNVSFQFLRKTQCLLSASGPIRQGPVAHIFRPNPPRPRIKTQCLAQSVPCLLQSNLDQRPIFISGSIIKQAHFISPSPNAQPLPSHYSSEQPSSG</sequence>